<name>A0A5N6PLX4_9ASTR</name>
<dbReference type="Gene3D" id="1.10.510.10">
    <property type="entry name" value="Transferase(Phosphotransferase) domain 1"/>
    <property type="match status" value="1"/>
</dbReference>
<evidence type="ECO:0000256" key="1">
    <source>
        <dbReference type="SAM" id="MobiDB-lite"/>
    </source>
</evidence>
<gene>
    <name evidence="3" type="ORF">E3N88_05779</name>
</gene>
<dbReference type="GO" id="GO:0005524">
    <property type="term" value="F:ATP binding"/>
    <property type="evidence" value="ECO:0007669"/>
    <property type="project" value="InterPro"/>
</dbReference>
<keyword evidence="4" id="KW-1185">Reference proteome</keyword>
<dbReference type="Pfam" id="PF00069">
    <property type="entry name" value="Pkinase"/>
    <property type="match status" value="1"/>
</dbReference>
<evidence type="ECO:0000313" key="4">
    <source>
        <dbReference type="Proteomes" id="UP000326396"/>
    </source>
</evidence>
<dbReference type="FunFam" id="1.10.510.10:FF:000095">
    <property type="entry name" value="protein STRUBBELIG-RECEPTOR FAMILY 8"/>
    <property type="match status" value="1"/>
</dbReference>
<sequence>MKIALHAAKGLAFLHNSERHIIFRDFKTSNILLDENFNAKLSDFGLAKDGPMGAKTHVSTRVRGTHGYAAPEYCMTGHLTISCDIYAFGVVLLELMTGLRSVDTRRPSGEVHLVDWIRPLLLLGKKSIMGVIDPRMEGQFTYKAALKVADLAYVCLRANPKRRPPMSEAVETLESVQTHEPVSKECEPSIS</sequence>
<protein>
    <recommendedName>
        <fullName evidence="2">Protein kinase domain-containing protein</fullName>
    </recommendedName>
</protein>
<evidence type="ECO:0000313" key="3">
    <source>
        <dbReference type="EMBL" id="KAD6794883.1"/>
    </source>
</evidence>
<feature type="compositionally biased region" description="Basic and acidic residues" evidence="1">
    <location>
        <begin position="181"/>
        <end position="191"/>
    </location>
</feature>
<dbReference type="GO" id="GO:0004672">
    <property type="term" value="F:protein kinase activity"/>
    <property type="evidence" value="ECO:0007669"/>
    <property type="project" value="InterPro"/>
</dbReference>
<organism evidence="3 4">
    <name type="scientific">Mikania micrantha</name>
    <name type="common">bitter vine</name>
    <dbReference type="NCBI Taxonomy" id="192012"/>
    <lineage>
        <taxon>Eukaryota</taxon>
        <taxon>Viridiplantae</taxon>
        <taxon>Streptophyta</taxon>
        <taxon>Embryophyta</taxon>
        <taxon>Tracheophyta</taxon>
        <taxon>Spermatophyta</taxon>
        <taxon>Magnoliopsida</taxon>
        <taxon>eudicotyledons</taxon>
        <taxon>Gunneridae</taxon>
        <taxon>Pentapetalae</taxon>
        <taxon>asterids</taxon>
        <taxon>campanulids</taxon>
        <taxon>Asterales</taxon>
        <taxon>Asteraceae</taxon>
        <taxon>Asteroideae</taxon>
        <taxon>Heliantheae alliance</taxon>
        <taxon>Eupatorieae</taxon>
        <taxon>Mikania</taxon>
    </lineage>
</organism>
<feature type="domain" description="Protein kinase" evidence="2">
    <location>
        <begin position="1"/>
        <end position="182"/>
    </location>
</feature>
<dbReference type="SUPFAM" id="SSF56112">
    <property type="entry name" value="Protein kinase-like (PK-like)"/>
    <property type="match status" value="1"/>
</dbReference>
<dbReference type="OrthoDB" id="1741172at2759"/>
<feature type="region of interest" description="Disordered" evidence="1">
    <location>
        <begin position="166"/>
        <end position="191"/>
    </location>
</feature>
<dbReference type="InterPro" id="IPR050823">
    <property type="entry name" value="Plant_Ser_Thr_Prot_Kinase"/>
</dbReference>
<reference evidence="3 4" key="1">
    <citation type="submission" date="2019-05" db="EMBL/GenBank/DDBJ databases">
        <title>Mikania micrantha, genome provides insights into the molecular mechanism of rapid growth.</title>
        <authorList>
            <person name="Liu B."/>
        </authorList>
    </citation>
    <scope>NUCLEOTIDE SEQUENCE [LARGE SCALE GENOMIC DNA]</scope>
    <source>
        <strain evidence="3">NLD-2019</strain>
        <tissue evidence="3">Leaf</tissue>
    </source>
</reference>
<dbReference type="PROSITE" id="PS50011">
    <property type="entry name" value="PROTEIN_KINASE_DOM"/>
    <property type="match status" value="1"/>
</dbReference>
<accession>A0A5N6PLX4</accession>
<comment type="caution">
    <text evidence="3">The sequence shown here is derived from an EMBL/GenBank/DDBJ whole genome shotgun (WGS) entry which is preliminary data.</text>
</comment>
<evidence type="ECO:0000259" key="2">
    <source>
        <dbReference type="PROSITE" id="PS50011"/>
    </source>
</evidence>
<dbReference type="AlphaFoldDB" id="A0A5N6PLX4"/>
<dbReference type="Proteomes" id="UP000326396">
    <property type="component" value="Linkage Group LG11"/>
</dbReference>
<dbReference type="InterPro" id="IPR011009">
    <property type="entry name" value="Kinase-like_dom_sf"/>
</dbReference>
<dbReference type="PANTHER" id="PTHR45621">
    <property type="entry name" value="OS01G0588500 PROTEIN-RELATED"/>
    <property type="match status" value="1"/>
</dbReference>
<proteinExistence type="predicted"/>
<dbReference type="InterPro" id="IPR000719">
    <property type="entry name" value="Prot_kinase_dom"/>
</dbReference>
<dbReference type="EMBL" id="SZYD01000003">
    <property type="protein sequence ID" value="KAD6794883.1"/>
    <property type="molecule type" value="Genomic_DNA"/>
</dbReference>